<dbReference type="Proteomes" id="UP000782554">
    <property type="component" value="Unassembled WGS sequence"/>
</dbReference>
<evidence type="ECO:0000259" key="2">
    <source>
        <dbReference type="PROSITE" id="PS50883"/>
    </source>
</evidence>
<dbReference type="Gene3D" id="3.30.450.40">
    <property type="match status" value="1"/>
</dbReference>
<dbReference type="InterPro" id="IPR013655">
    <property type="entry name" value="PAS_fold_3"/>
</dbReference>
<dbReference type="Pfam" id="PF00563">
    <property type="entry name" value="EAL"/>
    <property type="match status" value="1"/>
</dbReference>
<dbReference type="InterPro" id="IPR029016">
    <property type="entry name" value="GAF-like_dom_sf"/>
</dbReference>
<dbReference type="Pfam" id="PF08447">
    <property type="entry name" value="PAS_3"/>
    <property type="match status" value="1"/>
</dbReference>
<proteinExistence type="predicted"/>
<dbReference type="Pfam" id="PF01590">
    <property type="entry name" value="GAF"/>
    <property type="match status" value="1"/>
</dbReference>
<sequence>MSSSSRNETGMLEEQKTIASPARLYTNLELQAQRSLDRVVSQCAEEFGCQMSLVTALEPDRQCFLATHGTDLRETPRGLSFCQFALESQSPMLVGDASKDDRLRDNPLVAGPPNLRSYLGIPIRHCDGEFLGALCLIDPRPNFFEERHIAQLKRHADVVEDILKLHMLHLEATELNRQISQQSEELKKSLRIWQQAESIAKIGTWELDIETNEIHWSDGVYAIHGFTELRPVTVEEALGYYDPADRQSVSRHVQKAVSDQTLFCYDATLHALDGTIKRVRSMGEGFDVVDGKPRRVLGVFQDISEAYRAELSLRHAADHDALTSLLNRAAFDRELKARIAAAKCGDGSVHLVLFDLDGFKDLNDTFGHVMGDHVLKDIARRITRAAPPHSTVARWGGDEFAVILPRASDDAAAEHQANAMLDGIRHCTEIGGRTFELSATAGLVTTDGAVGPKELVRHADTALYHGKRTNRSSVQRYTSELERQKSERQAAIDEVNEALRTNRVFVGYMPIVDLRTGATVGLEALMRLTTTTGRRMTAAEVAPALVDPLLSRKVDERMMSLIAEEAPALLAAHPQLRRISINATEGDLVSRDFVERFLGQFRANGVDPSMITLEVTETMLLVDQSDRIQAVLRELRAAGVRIALDDFGTGYSSLTHLRDFPIDAVKLDLSFVQAMTEEDQSRSIVQAMIGMARSMGITVVAEGIESEEQRRILQLMNCSYGQGYLFGKARPVQELAIEAGAESGERRRSA</sequence>
<feature type="domain" description="EAL" evidence="2">
    <location>
        <begin position="488"/>
        <end position="743"/>
    </location>
</feature>
<dbReference type="Gene3D" id="3.20.20.450">
    <property type="entry name" value="EAL domain"/>
    <property type="match status" value="1"/>
</dbReference>
<dbReference type="SUPFAM" id="SSF55785">
    <property type="entry name" value="PYP-like sensor domain (PAS domain)"/>
    <property type="match status" value="1"/>
</dbReference>
<evidence type="ECO:0000259" key="3">
    <source>
        <dbReference type="PROSITE" id="PS50887"/>
    </source>
</evidence>
<dbReference type="PROSITE" id="PS50883">
    <property type="entry name" value="EAL"/>
    <property type="match status" value="1"/>
</dbReference>
<dbReference type="InterPro" id="IPR035965">
    <property type="entry name" value="PAS-like_dom_sf"/>
</dbReference>
<dbReference type="PANTHER" id="PTHR44757:SF2">
    <property type="entry name" value="BIOFILM ARCHITECTURE MAINTENANCE PROTEIN MBAA"/>
    <property type="match status" value="1"/>
</dbReference>
<reference evidence="4 5" key="1">
    <citation type="submission" date="2021-08" db="EMBL/GenBank/DDBJ databases">
        <title>Comparative Genomics Analysis of the Genus Qipengyuania Reveals Extensive Genetic Diversity and Metabolic Versatility, Including the Description of Fifteen Novel Species.</title>
        <authorList>
            <person name="Liu Y."/>
        </authorList>
    </citation>
    <scope>NUCLEOTIDE SEQUENCE [LARGE SCALE GENOMIC DNA]</scope>
    <source>
        <strain evidence="4 5">YG27</strain>
    </source>
</reference>
<dbReference type="InterPro" id="IPR052155">
    <property type="entry name" value="Biofilm_reg_signaling"/>
</dbReference>
<accession>A0ABS7JRI4</accession>
<evidence type="ECO:0000313" key="4">
    <source>
        <dbReference type="EMBL" id="MBX7500254.1"/>
    </source>
</evidence>
<dbReference type="Pfam" id="PF00990">
    <property type="entry name" value="GGDEF"/>
    <property type="match status" value="1"/>
</dbReference>
<dbReference type="SUPFAM" id="SSF55073">
    <property type="entry name" value="Nucleotide cyclase"/>
    <property type="match status" value="1"/>
</dbReference>
<dbReference type="SUPFAM" id="SSF141868">
    <property type="entry name" value="EAL domain-like"/>
    <property type="match status" value="1"/>
</dbReference>
<dbReference type="PANTHER" id="PTHR44757">
    <property type="entry name" value="DIGUANYLATE CYCLASE DGCP"/>
    <property type="match status" value="1"/>
</dbReference>
<name>A0ABS7JRI4_9SPHN</name>
<dbReference type="InterPro" id="IPR001633">
    <property type="entry name" value="EAL_dom"/>
</dbReference>
<protein>
    <submittedName>
        <fullName evidence="4">EAL domain-containing protein</fullName>
    </submittedName>
</protein>
<dbReference type="CDD" id="cd01949">
    <property type="entry name" value="GGDEF"/>
    <property type="match status" value="1"/>
</dbReference>
<evidence type="ECO:0000313" key="5">
    <source>
        <dbReference type="Proteomes" id="UP000782554"/>
    </source>
</evidence>
<dbReference type="InterPro" id="IPR029787">
    <property type="entry name" value="Nucleotide_cyclase"/>
</dbReference>
<feature type="domain" description="GGDEF" evidence="3">
    <location>
        <begin position="347"/>
        <end position="479"/>
    </location>
</feature>
<dbReference type="RefSeq" id="WP_221600375.1">
    <property type="nucleotide sequence ID" value="NZ_JAIGNU010000001.1"/>
</dbReference>
<dbReference type="EMBL" id="JAIGNU010000001">
    <property type="protein sequence ID" value="MBX7500254.1"/>
    <property type="molecule type" value="Genomic_DNA"/>
</dbReference>
<dbReference type="Gene3D" id="3.30.70.270">
    <property type="match status" value="1"/>
</dbReference>
<dbReference type="NCBIfam" id="TIGR00254">
    <property type="entry name" value="GGDEF"/>
    <property type="match status" value="1"/>
</dbReference>
<dbReference type="InterPro" id="IPR000160">
    <property type="entry name" value="GGDEF_dom"/>
</dbReference>
<dbReference type="InterPro" id="IPR043128">
    <property type="entry name" value="Rev_trsase/Diguanyl_cyclase"/>
</dbReference>
<dbReference type="Gene3D" id="3.30.450.20">
    <property type="entry name" value="PAS domain"/>
    <property type="match status" value="1"/>
</dbReference>
<dbReference type="SUPFAM" id="SSF55781">
    <property type="entry name" value="GAF domain-like"/>
    <property type="match status" value="1"/>
</dbReference>
<dbReference type="InterPro" id="IPR003018">
    <property type="entry name" value="GAF"/>
</dbReference>
<gene>
    <name evidence="4" type="ORF">K3181_02195</name>
</gene>
<organism evidence="4 5">
    <name type="scientific">Qipengyuania mesophila</name>
    <dbReference type="NCBI Taxonomy" id="2867246"/>
    <lineage>
        <taxon>Bacteria</taxon>
        <taxon>Pseudomonadati</taxon>
        <taxon>Pseudomonadota</taxon>
        <taxon>Alphaproteobacteria</taxon>
        <taxon>Sphingomonadales</taxon>
        <taxon>Erythrobacteraceae</taxon>
        <taxon>Qipengyuania</taxon>
    </lineage>
</organism>
<evidence type="ECO:0000256" key="1">
    <source>
        <dbReference type="SAM" id="Coils"/>
    </source>
</evidence>
<dbReference type="CDD" id="cd01948">
    <property type="entry name" value="EAL"/>
    <property type="match status" value="1"/>
</dbReference>
<dbReference type="SMART" id="SM00267">
    <property type="entry name" value="GGDEF"/>
    <property type="match status" value="1"/>
</dbReference>
<dbReference type="InterPro" id="IPR035919">
    <property type="entry name" value="EAL_sf"/>
</dbReference>
<dbReference type="PROSITE" id="PS50887">
    <property type="entry name" value="GGDEF"/>
    <property type="match status" value="1"/>
</dbReference>
<keyword evidence="1" id="KW-0175">Coiled coil</keyword>
<keyword evidence="5" id="KW-1185">Reference proteome</keyword>
<feature type="coiled-coil region" evidence="1">
    <location>
        <begin position="474"/>
        <end position="501"/>
    </location>
</feature>
<dbReference type="SMART" id="SM00065">
    <property type="entry name" value="GAF"/>
    <property type="match status" value="1"/>
</dbReference>
<comment type="caution">
    <text evidence="4">The sequence shown here is derived from an EMBL/GenBank/DDBJ whole genome shotgun (WGS) entry which is preliminary data.</text>
</comment>
<dbReference type="SMART" id="SM00052">
    <property type="entry name" value="EAL"/>
    <property type="match status" value="1"/>
</dbReference>